<gene>
    <name evidence="2" type="ORF">WCD58_13385</name>
</gene>
<evidence type="ECO:0000256" key="1">
    <source>
        <dbReference type="SAM" id="MobiDB-lite"/>
    </source>
</evidence>
<keyword evidence="3" id="KW-1185">Reference proteome</keyword>
<dbReference type="Proteomes" id="UP001369736">
    <property type="component" value="Unassembled WGS sequence"/>
</dbReference>
<dbReference type="RefSeq" id="WP_337703533.1">
    <property type="nucleotide sequence ID" value="NZ_JBBEGM010000004.1"/>
</dbReference>
<accession>A0ABU8M488</accession>
<organism evidence="2 3">
    <name type="scientific">Actinomycetospora flava</name>
    <dbReference type="NCBI Taxonomy" id="3129232"/>
    <lineage>
        <taxon>Bacteria</taxon>
        <taxon>Bacillati</taxon>
        <taxon>Actinomycetota</taxon>
        <taxon>Actinomycetes</taxon>
        <taxon>Pseudonocardiales</taxon>
        <taxon>Pseudonocardiaceae</taxon>
        <taxon>Actinomycetospora</taxon>
    </lineage>
</organism>
<feature type="region of interest" description="Disordered" evidence="1">
    <location>
        <begin position="160"/>
        <end position="179"/>
    </location>
</feature>
<proteinExistence type="predicted"/>
<sequence length="241" mass="26953">MSQPEQGPHTARTALSWPAGRQEAYLDSRPDDTSVYNPVAEYGDPEWREPASEVEAAARIAYLREHFPAAPGWPMRPLTPVEDALQDAQERAVLSDRAHDPDPDAWAEYHQLQALDRLAPLPGHDALDDLPVDGHGRPDRLAAGEWRDEDQVALDHRVDEAAFDGRAASDTADAPADPERLRQRIESLRAARAAEAVESVPDEDEQRREQLVRWHDDDRRTTGADLDSFLEAGHGELGWDR</sequence>
<evidence type="ECO:0000313" key="3">
    <source>
        <dbReference type="Proteomes" id="UP001369736"/>
    </source>
</evidence>
<reference evidence="2 3" key="1">
    <citation type="submission" date="2024-03" db="EMBL/GenBank/DDBJ databases">
        <title>Actinomycetospora sp. OC33-EN07, a novel actinomycete isolated from wild orchid (Aerides multiflora).</title>
        <authorList>
            <person name="Suriyachadkun C."/>
        </authorList>
    </citation>
    <scope>NUCLEOTIDE SEQUENCE [LARGE SCALE GENOMIC DNA]</scope>
    <source>
        <strain evidence="2 3">OC33-EN07</strain>
    </source>
</reference>
<protein>
    <submittedName>
        <fullName evidence="2">Uncharacterized protein</fullName>
    </submittedName>
</protein>
<feature type="region of interest" description="Disordered" evidence="1">
    <location>
        <begin position="1"/>
        <end position="50"/>
    </location>
</feature>
<feature type="compositionally biased region" description="Basic and acidic residues" evidence="1">
    <location>
        <begin position="205"/>
        <end position="222"/>
    </location>
</feature>
<comment type="caution">
    <text evidence="2">The sequence shown here is derived from an EMBL/GenBank/DDBJ whole genome shotgun (WGS) entry which is preliminary data.</text>
</comment>
<name>A0ABU8M488_9PSEU</name>
<feature type="region of interest" description="Disordered" evidence="1">
    <location>
        <begin position="193"/>
        <end position="241"/>
    </location>
</feature>
<evidence type="ECO:0000313" key="2">
    <source>
        <dbReference type="EMBL" id="MEJ2862159.1"/>
    </source>
</evidence>
<dbReference type="EMBL" id="JBBEGM010000004">
    <property type="protein sequence ID" value="MEJ2862159.1"/>
    <property type="molecule type" value="Genomic_DNA"/>
</dbReference>